<dbReference type="Proteomes" id="UP000221080">
    <property type="component" value="Unplaced"/>
</dbReference>
<dbReference type="AlphaFoldDB" id="A0A9F7R6U5"/>
<dbReference type="RefSeq" id="XP_053535355.1">
    <property type="nucleotide sequence ID" value="XM_053679380.1"/>
</dbReference>
<evidence type="ECO:0000313" key="4">
    <source>
        <dbReference type="RefSeq" id="XP_053535355.1"/>
    </source>
</evidence>
<protein>
    <submittedName>
        <fullName evidence="3">Uncharacterized protein LOC128629974</fullName>
    </submittedName>
    <submittedName>
        <fullName evidence="4">Uncharacterized protein LOC128632514</fullName>
    </submittedName>
</protein>
<dbReference type="KEGG" id="ipu:128632514"/>
<evidence type="ECO:0000256" key="1">
    <source>
        <dbReference type="SAM" id="MobiDB-lite"/>
    </source>
</evidence>
<keyword evidence="2" id="KW-1185">Reference proteome</keyword>
<feature type="region of interest" description="Disordered" evidence="1">
    <location>
        <begin position="99"/>
        <end position="122"/>
    </location>
</feature>
<evidence type="ECO:0000313" key="3">
    <source>
        <dbReference type="RefSeq" id="XP_053534502.1"/>
    </source>
</evidence>
<gene>
    <name evidence="3" type="primary">LOC128629974</name>
    <name evidence="4" type="synonym">LOC128632514</name>
</gene>
<accession>A0A9F7R6U5</accession>
<reference evidence="3 4" key="1">
    <citation type="submission" date="2025-04" db="UniProtKB">
        <authorList>
            <consortium name="RefSeq"/>
        </authorList>
    </citation>
    <scope>IDENTIFICATION</scope>
    <source>
        <tissue evidence="3 4">Blood</tissue>
    </source>
</reference>
<dbReference type="GeneID" id="128629974"/>
<proteinExistence type="predicted"/>
<name>A0A9F7R6U5_ICTPU</name>
<dbReference type="KEGG" id="ipu:128629974"/>
<evidence type="ECO:0000313" key="2">
    <source>
        <dbReference type="Proteomes" id="UP000221080"/>
    </source>
</evidence>
<dbReference type="RefSeq" id="XP_053534502.1">
    <property type="nucleotide sequence ID" value="XM_053678527.1"/>
</dbReference>
<sequence length="353" mass="39613">MTVENQTARDSSFQSSKMSRRRACPVCRRFYTNVQAHLAQIHQQGPEERGLHLAAASGRKGFRRLDCHLFDLHQLAGDTVRKLLLGAKIKLLNNNCKLSASEMSPKPRPTASRRGDTSSTSFTLWANTDSPLAAHLKYIDNRLTEGRVGSTRLSSLQRLLQWECRHLSGRVVLHRQGVRAEKSVGVLTAPARQTVGRCPCFADLKARPADPDMLNHCIGLLCAHFFSVSGHRTGVLQNLTTEEFENLEKADGGLFLINVKQHKPASAFGLAKLAVTKLELKWLKAFCRLRKHMAGYETSVGWLFFSGTQARISAHVAQPKFPLFFFFFLSTWTELRAEGEESVQTRELQTDHC</sequence>
<organism evidence="2 3">
    <name type="scientific">Ictalurus punctatus</name>
    <name type="common">Channel catfish</name>
    <name type="synonym">Silurus punctatus</name>
    <dbReference type="NCBI Taxonomy" id="7998"/>
    <lineage>
        <taxon>Eukaryota</taxon>
        <taxon>Metazoa</taxon>
        <taxon>Chordata</taxon>
        <taxon>Craniata</taxon>
        <taxon>Vertebrata</taxon>
        <taxon>Euteleostomi</taxon>
        <taxon>Actinopterygii</taxon>
        <taxon>Neopterygii</taxon>
        <taxon>Teleostei</taxon>
        <taxon>Ostariophysi</taxon>
        <taxon>Siluriformes</taxon>
        <taxon>Ictaluridae</taxon>
        <taxon>Ictalurus</taxon>
    </lineage>
</organism>
<dbReference type="OrthoDB" id="8446581at2759"/>